<evidence type="ECO:0000256" key="1">
    <source>
        <dbReference type="SAM" id="MobiDB-lite"/>
    </source>
</evidence>
<dbReference type="AlphaFoldDB" id="A0AA38TAD2"/>
<accession>A0AA38TAD2</accession>
<dbReference type="Pfam" id="PF25597">
    <property type="entry name" value="SH3_retrovirus"/>
    <property type="match status" value="1"/>
</dbReference>
<organism evidence="3 4">
    <name type="scientific">Centaurea solstitialis</name>
    <name type="common">yellow star-thistle</name>
    <dbReference type="NCBI Taxonomy" id="347529"/>
    <lineage>
        <taxon>Eukaryota</taxon>
        <taxon>Viridiplantae</taxon>
        <taxon>Streptophyta</taxon>
        <taxon>Embryophyta</taxon>
        <taxon>Tracheophyta</taxon>
        <taxon>Spermatophyta</taxon>
        <taxon>Magnoliopsida</taxon>
        <taxon>eudicotyledons</taxon>
        <taxon>Gunneridae</taxon>
        <taxon>Pentapetalae</taxon>
        <taxon>asterids</taxon>
        <taxon>campanulids</taxon>
        <taxon>Asterales</taxon>
        <taxon>Asteraceae</taxon>
        <taxon>Carduoideae</taxon>
        <taxon>Cardueae</taxon>
        <taxon>Centaureinae</taxon>
        <taxon>Centaurea</taxon>
    </lineage>
</organism>
<name>A0AA38TAD2_9ASTR</name>
<protein>
    <recommendedName>
        <fullName evidence="2">Retroviral polymerase SH3-like domain-containing protein</fullName>
    </recommendedName>
</protein>
<proteinExistence type="predicted"/>
<feature type="compositionally biased region" description="Low complexity" evidence="1">
    <location>
        <begin position="136"/>
        <end position="159"/>
    </location>
</feature>
<reference evidence="3" key="1">
    <citation type="submission" date="2023-03" db="EMBL/GenBank/DDBJ databases">
        <title>Chromosome-scale reference genome and RAD-based genetic map of yellow starthistle (Centaurea solstitialis) reveal putative structural variation and QTLs associated with invader traits.</title>
        <authorList>
            <person name="Reatini B."/>
            <person name="Cang F.A."/>
            <person name="Jiang Q."/>
            <person name="Mckibben M.T.W."/>
            <person name="Barker M.S."/>
            <person name="Rieseberg L.H."/>
            <person name="Dlugosch K.M."/>
        </authorList>
    </citation>
    <scope>NUCLEOTIDE SEQUENCE</scope>
    <source>
        <strain evidence="3">CAN-66</strain>
        <tissue evidence="3">Leaf</tissue>
    </source>
</reference>
<feature type="domain" description="Retroviral polymerase SH3-like" evidence="2">
    <location>
        <begin position="12"/>
        <end position="66"/>
    </location>
</feature>
<dbReference type="EMBL" id="JARYMX010000004">
    <property type="protein sequence ID" value="KAJ9553353.1"/>
    <property type="molecule type" value="Genomic_DNA"/>
</dbReference>
<feature type="compositionally biased region" description="Polar residues" evidence="1">
    <location>
        <begin position="168"/>
        <end position="179"/>
    </location>
</feature>
<sequence length="227" mass="25261">MPNIKFVHVFGCKCYVLNDREPLGMFDPKGDDAIFIGYAWDSAAYRVYIPRTQIVVISTNVKFDDSFQVIQDKFSEELKVQAEKSLNATISQDLERLFKEWYEDDEDSDRTSATVDRASADADRTPVIQNSATKASSSSSDNIVPTPSIPSSIPSSSNVNPPPEVISQNEPATYSSKSIQDAIEPPSLAEEFISAEEPQSQSLQEINSTFNLPHAIKWTKDHPNPKL</sequence>
<dbReference type="InterPro" id="IPR057670">
    <property type="entry name" value="SH3_retrovirus"/>
</dbReference>
<evidence type="ECO:0000259" key="2">
    <source>
        <dbReference type="Pfam" id="PF25597"/>
    </source>
</evidence>
<keyword evidence="4" id="KW-1185">Reference proteome</keyword>
<evidence type="ECO:0000313" key="4">
    <source>
        <dbReference type="Proteomes" id="UP001172457"/>
    </source>
</evidence>
<comment type="caution">
    <text evidence="3">The sequence shown here is derived from an EMBL/GenBank/DDBJ whole genome shotgun (WGS) entry which is preliminary data.</text>
</comment>
<evidence type="ECO:0000313" key="3">
    <source>
        <dbReference type="EMBL" id="KAJ9553353.1"/>
    </source>
</evidence>
<feature type="region of interest" description="Disordered" evidence="1">
    <location>
        <begin position="105"/>
        <end position="185"/>
    </location>
</feature>
<gene>
    <name evidence="3" type="ORF">OSB04_017398</name>
</gene>
<dbReference type="Proteomes" id="UP001172457">
    <property type="component" value="Chromosome 4"/>
</dbReference>